<comment type="caution">
    <text evidence="3">The sequence shown here is derived from an EMBL/GenBank/DDBJ whole genome shotgun (WGS) entry which is preliminary data.</text>
</comment>
<dbReference type="Gene3D" id="3.30.420.10">
    <property type="entry name" value="Ribonuclease H-like superfamily/Ribonuclease H"/>
    <property type="match status" value="1"/>
</dbReference>
<feature type="domain" description="ENTH" evidence="2">
    <location>
        <begin position="122"/>
        <end position="253"/>
    </location>
</feature>
<dbReference type="SMART" id="SM00273">
    <property type="entry name" value="ENTH"/>
    <property type="match status" value="1"/>
</dbReference>
<evidence type="ECO:0000259" key="2">
    <source>
        <dbReference type="PROSITE" id="PS50942"/>
    </source>
</evidence>
<dbReference type="GO" id="GO:0072583">
    <property type="term" value="P:clathrin-dependent endocytosis"/>
    <property type="evidence" value="ECO:0007669"/>
    <property type="project" value="InterPro"/>
</dbReference>
<dbReference type="Proteomes" id="UP001274896">
    <property type="component" value="Unassembled WGS sequence"/>
</dbReference>
<accession>A0AAE0Q4B9</accession>
<comment type="similarity">
    <text evidence="1">Belongs to the PICALM/SNAP91 family.</text>
</comment>
<dbReference type="GO" id="GO:0098894">
    <property type="term" value="C:extrinsic component of presynaptic endocytic zone membrane"/>
    <property type="evidence" value="ECO:0007669"/>
    <property type="project" value="TreeGrafter"/>
</dbReference>
<sequence length="473" mass="53531">MTATQNTLHRNLMLLPAGGGPTGRWAYVFPSGCAWPSPAGKPQARMPQPQAWLQGGAPWYYNKVEAIGNNSNSVHEVVARVKSQIGVSACRGVSVAPDLQTLCGLQISSRSVCRELHGTGFDGRAAASEPYITKFNAKRRMQWCKAWPLSSNLIQATQESNVNIPQMADTLFERAGNASWIVVFKALATTHHLMVHGNERFIQFLASRNTLFNLSNFLDKTGSHGYDMSTFIRRYSRYLNEKAFSYRQMAFDFGRVKKGNDGVMRTMTTDKLLKGMSTLQNQIDALLEFDQDNAPCHKAEMVQEWFDDHNNQFEELTPPPNSPGLNPVQRLWDVLDKQVPSMEAPPHNLQDLKDLLLTSWCQIPQHTFRDLVESMPRWVRAVWAAKEGRPNIRQVVIMLCLIEKFFQMKKGQCKDALEIYKKFLTRMTRVSEFLKIAEQVGIDKSDIPELTQAPESLLESLETHLNTLEGKRG</sequence>
<dbReference type="GO" id="GO:0005905">
    <property type="term" value="C:clathrin-coated pit"/>
    <property type="evidence" value="ECO:0007669"/>
    <property type="project" value="TreeGrafter"/>
</dbReference>
<reference evidence="3" key="1">
    <citation type="submission" date="2023-06" db="EMBL/GenBank/DDBJ databases">
        <title>Male Hemibagrus guttatus genome.</title>
        <authorList>
            <person name="Bian C."/>
        </authorList>
    </citation>
    <scope>NUCLEOTIDE SEQUENCE</scope>
    <source>
        <strain evidence="3">Male_cb2023</strain>
        <tissue evidence="3">Muscle</tissue>
    </source>
</reference>
<protein>
    <recommendedName>
        <fullName evidence="2">ENTH domain-containing protein</fullName>
    </recommendedName>
</protein>
<dbReference type="PANTHER" id="PTHR22951:SF4">
    <property type="entry name" value="CLATHRIN COAT ASSEMBLY PROTEIN AP180"/>
    <property type="match status" value="1"/>
</dbReference>
<keyword evidence="4" id="KW-1185">Reference proteome</keyword>
<dbReference type="Gene3D" id="1.25.40.90">
    <property type="match status" value="1"/>
</dbReference>
<dbReference type="SUPFAM" id="SSF48464">
    <property type="entry name" value="ENTH/VHS domain"/>
    <property type="match status" value="1"/>
</dbReference>
<dbReference type="InterPro" id="IPR008942">
    <property type="entry name" value="ENTH_VHS"/>
</dbReference>
<dbReference type="InterPro" id="IPR038717">
    <property type="entry name" value="Tc1-like_DDE_dom"/>
</dbReference>
<dbReference type="EMBL" id="JAUCMX010000022">
    <property type="protein sequence ID" value="KAK3513322.1"/>
    <property type="molecule type" value="Genomic_DNA"/>
</dbReference>
<evidence type="ECO:0000256" key="1">
    <source>
        <dbReference type="ARBA" id="ARBA00008011"/>
    </source>
</evidence>
<dbReference type="SUPFAM" id="SSF89009">
    <property type="entry name" value="GAT-like domain"/>
    <property type="match status" value="2"/>
</dbReference>
<dbReference type="GO" id="GO:0016185">
    <property type="term" value="P:synaptic vesicle budding from presynaptic endocytic zone membrane"/>
    <property type="evidence" value="ECO:0007669"/>
    <property type="project" value="TreeGrafter"/>
</dbReference>
<evidence type="ECO:0000313" key="4">
    <source>
        <dbReference type="Proteomes" id="UP001274896"/>
    </source>
</evidence>
<proteinExistence type="inferred from homology"/>
<dbReference type="PANTHER" id="PTHR22951">
    <property type="entry name" value="CLATHRIN ASSEMBLY PROTEIN"/>
    <property type="match status" value="1"/>
</dbReference>
<dbReference type="InterPro" id="IPR013809">
    <property type="entry name" value="ENTH"/>
</dbReference>
<dbReference type="InterPro" id="IPR045192">
    <property type="entry name" value="AP180-like"/>
</dbReference>
<dbReference type="Pfam" id="PF07651">
    <property type="entry name" value="ANTH"/>
    <property type="match status" value="2"/>
</dbReference>
<dbReference type="InterPro" id="IPR036397">
    <property type="entry name" value="RNaseH_sf"/>
</dbReference>
<dbReference type="GO" id="GO:0000149">
    <property type="term" value="F:SNARE binding"/>
    <property type="evidence" value="ECO:0007669"/>
    <property type="project" value="TreeGrafter"/>
</dbReference>
<dbReference type="AlphaFoldDB" id="A0AAE0Q4B9"/>
<dbReference type="GO" id="GO:0005545">
    <property type="term" value="F:1-phosphatidylinositol binding"/>
    <property type="evidence" value="ECO:0007669"/>
    <property type="project" value="InterPro"/>
</dbReference>
<organism evidence="3 4">
    <name type="scientific">Hemibagrus guttatus</name>
    <dbReference type="NCBI Taxonomy" id="175788"/>
    <lineage>
        <taxon>Eukaryota</taxon>
        <taxon>Metazoa</taxon>
        <taxon>Chordata</taxon>
        <taxon>Craniata</taxon>
        <taxon>Vertebrata</taxon>
        <taxon>Euteleostomi</taxon>
        <taxon>Actinopterygii</taxon>
        <taxon>Neopterygii</taxon>
        <taxon>Teleostei</taxon>
        <taxon>Ostariophysi</taxon>
        <taxon>Siluriformes</taxon>
        <taxon>Bagridae</taxon>
        <taxon>Hemibagrus</taxon>
    </lineage>
</organism>
<dbReference type="GO" id="GO:0008021">
    <property type="term" value="C:synaptic vesicle"/>
    <property type="evidence" value="ECO:0007669"/>
    <property type="project" value="TreeGrafter"/>
</dbReference>
<dbReference type="InterPro" id="IPR014712">
    <property type="entry name" value="ANTH_dom_sf"/>
</dbReference>
<dbReference type="InterPro" id="IPR011417">
    <property type="entry name" value="ANTH_dom"/>
</dbReference>
<dbReference type="PROSITE" id="PS50942">
    <property type="entry name" value="ENTH"/>
    <property type="match status" value="1"/>
</dbReference>
<dbReference type="GO" id="GO:0030136">
    <property type="term" value="C:clathrin-coated vesicle"/>
    <property type="evidence" value="ECO:0007669"/>
    <property type="project" value="InterPro"/>
</dbReference>
<name>A0AAE0Q4B9_9TELE</name>
<dbReference type="GO" id="GO:0048268">
    <property type="term" value="P:clathrin coat assembly"/>
    <property type="evidence" value="ECO:0007669"/>
    <property type="project" value="InterPro"/>
</dbReference>
<dbReference type="GO" id="GO:0032050">
    <property type="term" value="F:clathrin heavy chain binding"/>
    <property type="evidence" value="ECO:0007669"/>
    <property type="project" value="TreeGrafter"/>
</dbReference>
<gene>
    <name evidence="3" type="ORF">QTP70_012374</name>
</gene>
<evidence type="ECO:0000313" key="3">
    <source>
        <dbReference type="EMBL" id="KAK3513322.1"/>
    </source>
</evidence>
<dbReference type="Gene3D" id="1.20.58.150">
    <property type="entry name" value="ANTH domain"/>
    <property type="match status" value="1"/>
</dbReference>
<dbReference type="Pfam" id="PF13358">
    <property type="entry name" value="DDE_3"/>
    <property type="match status" value="1"/>
</dbReference>
<dbReference type="GO" id="GO:0003676">
    <property type="term" value="F:nucleic acid binding"/>
    <property type="evidence" value="ECO:0007669"/>
    <property type="project" value="InterPro"/>
</dbReference>
<dbReference type="GO" id="GO:0005546">
    <property type="term" value="F:phosphatidylinositol-4,5-bisphosphate binding"/>
    <property type="evidence" value="ECO:0007669"/>
    <property type="project" value="TreeGrafter"/>
</dbReference>